<evidence type="ECO:0000313" key="4">
    <source>
        <dbReference type="Proteomes" id="UP000239504"/>
    </source>
</evidence>
<comment type="similarity">
    <text evidence="1">Belongs to the short-chain dehydrogenases/reductases (SDR) family.</text>
</comment>
<dbReference type="AlphaFoldDB" id="A0A2S7K1H5"/>
<gene>
    <name evidence="3" type="ORF">CW354_18675</name>
</gene>
<dbReference type="RefSeq" id="WP_104831574.1">
    <property type="nucleotide sequence ID" value="NZ_PJCH01000015.1"/>
</dbReference>
<evidence type="ECO:0000256" key="1">
    <source>
        <dbReference type="ARBA" id="ARBA00006484"/>
    </source>
</evidence>
<dbReference type="SUPFAM" id="SSF51735">
    <property type="entry name" value="NAD(P)-binding Rossmann-fold domains"/>
    <property type="match status" value="1"/>
</dbReference>
<dbReference type="PANTHER" id="PTHR43639:SF1">
    <property type="entry name" value="SHORT-CHAIN DEHYDROGENASE_REDUCTASE FAMILY PROTEIN"/>
    <property type="match status" value="1"/>
</dbReference>
<protein>
    <submittedName>
        <fullName evidence="3">NAD(P)-dependent oxidoreductase</fullName>
        <ecNumber evidence="3">1.1.1.47</ecNumber>
    </submittedName>
</protein>
<evidence type="ECO:0000313" key="3">
    <source>
        <dbReference type="EMBL" id="PQA86362.1"/>
    </source>
</evidence>
<dbReference type="InterPro" id="IPR036291">
    <property type="entry name" value="NAD(P)-bd_dom_sf"/>
</dbReference>
<dbReference type="PANTHER" id="PTHR43639">
    <property type="entry name" value="OXIDOREDUCTASE, SHORT-CHAIN DEHYDROGENASE/REDUCTASE FAMILY (AFU_ORTHOLOGUE AFUA_5G02870)"/>
    <property type="match status" value="1"/>
</dbReference>
<organism evidence="3 4">
    <name type="scientific">Hyphococcus luteus</name>
    <dbReference type="NCBI Taxonomy" id="2058213"/>
    <lineage>
        <taxon>Bacteria</taxon>
        <taxon>Pseudomonadati</taxon>
        <taxon>Pseudomonadota</taxon>
        <taxon>Alphaproteobacteria</taxon>
        <taxon>Parvularculales</taxon>
        <taxon>Parvularculaceae</taxon>
        <taxon>Hyphococcus</taxon>
    </lineage>
</organism>
<dbReference type="Gene3D" id="3.40.50.720">
    <property type="entry name" value="NAD(P)-binding Rossmann-like Domain"/>
    <property type="match status" value="1"/>
</dbReference>
<dbReference type="PRINTS" id="PR00080">
    <property type="entry name" value="SDRFAMILY"/>
</dbReference>
<dbReference type="OrthoDB" id="286404at2"/>
<dbReference type="EC" id="1.1.1.47" evidence="3"/>
<keyword evidence="2 3" id="KW-0560">Oxidoreductase</keyword>
<dbReference type="InterPro" id="IPR002347">
    <property type="entry name" value="SDR_fam"/>
</dbReference>
<dbReference type="EMBL" id="PJCH01000015">
    <property type="protein sequence ID" value="PQA86362.1"/>
    <property type="molecule type" value="Genomic_DNA"/>
</dbReference>
<dbReference type="CDD" id="cd05233">
    <property type="entry name" value="SDR_c"/>
    <property type="match status" value="1"/>
</dbReference>
<reference evidence="3 4" key="1">
    <citation type="submission" date="2017-12" db="EMBL/GenBank/DDBJ databases">
        <authorList>
            <person name="Hurst M.R.H."/>
        </authorList>
    </citation>
    <scope>NUCLEOTIDE SEQUENCE [LARGE SCALE GENOMIC DNA]</scope>
    <source>
        <strain evidence="3 4">SY-3-19</strain>
    </source>
</reference>
<proteinExistence type="inferred from homology"/>
<name>A0A2S7K1H5_9PROT</name>
<accession>A0A2S7K1H5</accession>
<sequence>MAVEISDSPLLLVTGGSRGIGAATALAAACAGYDVALTYVANQAAAEKVADEIRALGRRAVIIKADMGVESDIEKMFAEVDAAGGLKAVVYNSAVTGENSTLADARNETLREVVEVNLLGALMVGREAVKRLSTKHGGRGGSIVFISSRASDYGSAGEYVWYAASKGGVDSLTIGLAREVAREGVRVNAVSPGPIATDMHRPGRLEAAIERFPFGRAGTPDEVAEAVMFLLSEKASFTSGAILNVSGAA</sequence>
<dbReference type="GO" id="GO:0047936">
    <property type="term" value="F:glucose 1-dehydrogenase [NAD(P)+] activity"/>
    <property type="evidence" value="ECO:0007669"/>
    <property type="project" value="UniProtKB-EC"/>
</dbReference>
<evidence type="ECO:0000256" key="2">
    <source>
        <dbReference type="ARBA" id="ARBA00023002"/>
    </source>
</evidence>
<keyword evidence="4" id="KW-1185">Reference proteome</keyword>
<dbReference type="Proteomes" id="UP000239504">
    <property type="component" value="Unassembled WGS sequence"/>
</dbReference>
<dbReference type="PRINTS" id="PR00081">
    <property type="entry name" value="GDHRDH"/>
</dbReference>
<dbReference type="FunFam" id="3.40.50.720:FF:000173">
    <property type="entry name" value="3-oxoacyl-[acyl-carrier protein] reductase"/>
    <property type="match status" value="1"/>
</dbReference>
<dbReference type="Pfam" id="PF13561">
    <property type="entry name" value="adh_short_C2"/>
    <property type="match status" value="1"/>
</dbReference>
<comment type="caution">
    <text evidence="3">The sequence shown here is derived from an EMBL/GenBank/DDBJ whole genome shotgun (WGS) entry which is preliminary data.</text>
</comment>